<feature type="non-terminal residue" evidence="2">
    <location>
        <position position="1"/>
    </location>
</feature>
<organism evidence="2 3">
    <name type="scientific">Candidatus Nomurabacteria bacterium GW2011_GWD2_39_12</name>
    <dbReference type="NCBI Taxonomy" id="1618759"/>
    <lineage>
        <taxon>Bacteria</taxon>
        <taxon>Candidatus Nomuraibacteriota</taxon>
    </lineage>
</organism>
<comment type="caution">
    <text evidence="2">The sequence shown here is derived from an EMBL/GenBank/DDBJ whole genome shotgun (WGS) entry which is preliminary data.</text>
</comment>
<name>A0A837HPV5_9BACT</name>
<evidence type="ECO:0000313" key="3">
    <source>
        <dbReference type="Proteomes" id="UP000033998"/>
    </source>
</evidence>
<dbReference type="EMBL" id="LBWE01000001">
    <property type="protein sequence ID" value="KKR02223.1"/>
    <property type="molecule type" value="Genomic_DNA"/>
</dbReference>
<reference evidence="2 3" key="1">
    <citation type="journal article" date="2015" name="Nature">
        <title>rRNA introns, odd ribosomes, and small enigmatic genomes across a large radiation of phyla.</title>
        <authorList>
            <person name="Brown C.T."/>
            <person name="Hug L.A."/>
            <person name="Thomas B.C."/>
            <person name="Sharon I."/>
            <person name="Castelle C.J."/>
            <person name="Singh A."/>
            <person name="Wilkins M.J."/>
            <person name="Williams K.H."/>
            <person name="Banfield J.F."/>
        </authorList>
    </citation>
    <scope>NUCLEOTIDE SEQUENCE [LARGE SCALE GENOMIC DNA]</scope>
</reference>
<protein>
    <submittedName>
        <fullName evidence="2">Mg(2+) chelatase family protein</fullName>
    </submittedName>
</protein>
<dbReference type="Proteomes" id="UP000033998">
    <property type="component" value="Unassembled WGS sequence"/>
</dbReference>
<proteinExistence type="predicted"/>
<evidence type="ECO:0000313" key="2">
    <source>
        <dbReference type="EMBL" id="KKR02223.1"/>
    </source>
</evidence>
<accession>A0A837HPV5</accession>
<evidence type="ECO:0000259" key="1">
    <source>
        <dbReference type="Pfam" id="PF01078"/>
    </source>
</evidence>
<dbReference type="Pfam" id="PF01078">
    <property type="entry name" value="Mg_chelatase"/>
    <property type="match status" value="1"/>
</dbReference>
<sequence length="89" mass="9683">TEEVLEITGIHSVAGNIRGELVCFPPFRAPHHTSSYVSIVGGGTYPKPGEVTLAHRGVLFLKGVPLSVKSPYSRTYTLIDVPQIEPYYA</sequence>
<dbReference type="AlphaFoldDB" id="A0A837HPV5"/>
<dbReference type="InterPro" id="IPR000523">
    <property type="entry name" value="Mg_chelatse_chII-like_cat_dom"/>
</dbReference>
<gene>
    <name evidence="2" type="ORF">UT27_C0001G0001</name>
</gene>
<feature type="domain" description="Magnesium chelatase ChlI-like catalytic" evidence="1">
    <location>
        <begin position="2"/>
        <end position="65"/>
    </location>
</feature>
<dbReference type="GO" id="GO:0005524">
    <property type="term" value="F:ATP binding"/>
    <property type="evidence" value="ECO:0007669"/>
    <property type="project" value="InterPro"/>
</dbReference>